<name>A0A6J6Y8D3_9ZZZZ</name>
<sequence length="510" mass="57046">MQCRCHRGVGGCIECADRGREACTALNHCRDRRVARPGQRCSACVGSAKPRQQGQIPELHAQSSRAHTGIWPRHVDGSVCRAARGVEHWSITAWHHNAGEEAVRFRSWRSVCPKEVRAEHSGEIGGASFSSDAHSGGTRLHLVGHECFELRILGEHGAHDLGTDPIDGGSYANLLCVGERGEILRPVEILIDQGNGERPQCRQIECRGAPVHAVDGLVGRTVEGSHCYCGNVPHHARFGDSTHEPHGAQGAEVTICIAVRAGEHIDTELHFIFGYRQGGDGNVFDELRMRRFFNKRGQRSNVLGPRNLLVDEEVPTGKSRAAEKRRHHEERKERSHRMTLSLLRSRRLSGLCAHDPRLHHTLGARGSSGLTKIGNARSAEAGSRAHAEVGSEQRSIALGLRVLMGLRMREQSHAGRGCLKLFHPGRDKDLPAQTRDWGLQQQRWRLRRLQQHRWQRLERRRRRRTGRRCEGGCRGWSHIENIEPHAKSITKCTGGVSRRRAQFSLVEWIG</sequence>
<gene>
    <name evidence="2" type="ORF">UFOPK2992_01249</name>
</gene>
<accession>A0A6J6Y8D3</accession>
<feature type="compositionally biased region" description="Basic residues" evidence="1">
    <location>
        <begin position="323"/>
        <end position="337"/>
    </location>
</feature>
<evidence type="ECO:0000313" key="2">
    <source>
        <dbReference type="EMBL" id="CAB4805289.1"/>
    </source>
</evidence>
<proteinExistence type="predicted"/>
<protein>
    <submittedName>
        <fullName evidence="2">Unannotated protein</fullName>
    </submittedName>
</protein>
<organism evidence="2">
    <name type="scientific">freshwater metagenome</name>
    <dbReference type="NCBI Taxonomy" id="449393"/>
    <lineage>
        <taxon>unclassified sequences</taxon>
        <taxon>metagenomes</taxon>
        <taxon>ecological metagenomes</taxon>
    </lineage>
</organism>
<dbReference type="AlphaFoldDB" id="A0A6J6Y8D3"/>
<reference evidence="2" key="1">
    <citation type="submission" date="2020-05" db="EMBL/GenBank/DDBJ databases">
        <authorList>
            <person name="Chiriac C."/>
            <person name="Salcher M."/>
            <person name="Ghai R."/>
            <person name="Kavagutti S V."/>
        </authorList>
    </citation>
    <scope>NUCLEOTIDE SEQUENCE</scope>
</reference>
<dbReference type="EMBL" id="CAFAAI010000221">
    <property type="protein sequence ID" value="CAB4805289.1"/>
    <property type="molecule type" value="Genomic_DNA"/>
</dbReference>
<feature type="region of interest" description="Disordered" evidence="1">
    <location>
        <begin position="313"/>
        <end position="337"/>
    </location>
</feature>
<evidence type="ECO:0000256" key="1">
    <source>
        <dbReference type="SAM" id="MobiDB-lite"/>
    </source>
</evidence>